<accession>A0A1F4ZX82</accession>
<dbReference type="InterPro" id="IPR011009">
    <property type="entry name" value="Kinase-like_dom_sf"/>
</dbReference>
<dbReference type="Proteomes" id="UP000176424">
    <property type="component" value="Unassembled WGS sequence"/>
</dbReference>
<reference evidence="2 3" key="1">
    <citation type="journal article" date="2016" name="Nat. Commun.">
        <title>Thousands of microbial genomes shed light on interconnected biogeochemical processes in an aquifer system.</title>
        <authorList>
            <person name="Anantharaman K."/>
            <person name="Brown C.T."/>
            <person name="Hug L.A."/>
            <person name="Sharon I."/>
            <person name="Castelle C.J."/>
            <person name="Probst A.J."/>
            <person name="Thomas B.C."/>
            <person name="Singh A."/>
            <person name="Wilkins M.J."/>
            <person name="Karaoz U."/>
            <person name="Brodie E.L."/>
            <person name="Williams K.H."/>
            <person name="Hubbard S.S."/>
            <person name="Banfield J.F."/>
        </authorList>
    </citation>
    <scope>NUCLEOTIDE SEQUENCE [LARGE SCALE GENOMIC DNA]</scope>
</reference>
<evidence type="ECO:0000313" key="2">
    <source>
        <dbReference type="EMBL" id="OGD10446.1"/>
    </source>
</evidence>
<gene>
    <name evidence="2" type="ORF">A2397_02440</name>
</gene>
<dbReference type="Pfam" id="PF01636">
    <property type="entry name" value="APH"/>
    <property type="match status" value="1"/>
</dbReference>
<feature type="domain" description="Aminoglycoside phosphotransferase" evidence="1">
    <location>
        <begin position="183"/>
        <end position="238"/>
    </location>
</feature>
<dbReference type="AlphaFoldDB" id="A0A1F4ZX82"/>
<protein>
    <recommendedName>
        <fullName evidence="1">Aminoglycoside phosphotransferase domain-containing protein</fullName>
    </recommendedName>
</protein>
<organism evidence="2 3">
    <name type="scientific">Candidatus Amesbacteria bacterium RIFOXYB1_FULL_44_23</name>
    <dbReference type="NCBI Taxonomy" id="1797263"/>
    <lineage>
        <taxon>Bacteria</taxon>
        <taxon>Candidatus Amesiibacteriota</taxon>
    </lineage>
</organism>
<sequence>MSNSLPFTISNRFRLQREIFTGQSLAPKGVYFDTKTRTLVFAKIILNSDSGKSEIGYHRLLYKYAKQIKNSNVLIPRPIGIYKTDVGPVYLSQYFPKAKSVLETNIKSKTNHYLRVLKFLARVSKKKVSDSKSVKLNFKPGYYIVSTLPYYLLRNLISYPNRAGAFAKAYLGLIKYLPTWASLDSDFACHGDVNVTNIMSLGSKTLLLDFSQCCNSHKYYDLSQALNSSWMQPGFQSLLSSRIAKIFSLNLFDLRLLNSFVVYNLLQRLSVRYPRFKQSKFYLDRLNKLSALL</sequence>
<evidence type="ECO:0000259" key="1">
    <source>
        <dbReference type="Pfam" id="PF01636"/>
    </source>
</evidence>
<dbReference type="EMBL" id="MEXR01000006">
    <property type="protein sequence ID" value="OGD10446.1"/>
    <property type="molecule type" value="Genomic_DNA"/>
</dbReference>
<proteinExistence type="predicted"/>
<dbReference type="STRING" id="1797263.A2397_02440"/>
<comment type="caution">
    <text evidence="2">The sequence shown here is derived from an EMBL/GenBank/DDBJ whole genome shotgun (WGS) entry which is preliminary data.</text>
</comment>
<dbReference type="SUPFAM" id="SSF56112">
    <property type="entry name" value="Protein kinase-like (PK-like)"/>
    <property type="match status" value="1"/>
</dbReference>
<evidence type="ECO:0000313" key="3">
    <source>
        <dbReference type="Proteomes" id="UP000176424"/>
    </source>
</evidence>
<dbReference type="InterPro" id="IPR002575">
    <property type="entry name" value="Aminoglycoside_PTrfase"/>
</dbReference>
<name>A0A1F4ZX82_9BACT</name>